<dbReference type="AlphaFoldDB" id="A0AAN9GCH9"/>
<dbReference type="PROSITE" id="PS50041">
    <property type="entry name" value="C_TYPE_LECTIN_2"/>
    <property type="match status" value="1"/>
</dbReference>
<evidence type="ECO:0000313" key="3">
    <source>
        <dbReference type="EMBL" id="KAK7103202.1"/>
    </source>
</evidence>
<dbReference type="CDD" id="cd00037">
    <property type="entry name" value="CLECT"/>
    <property type="match status" value="1"/>
</dbReference>
<evidence type="ECO:0000313" key="4">
    <source>
        <dbReference type="Proteomes" id="UP001374579"/>
    </source>
</evidence>
<dbReference type="Proteomes" id="UP001374579">
    <property type="component" value="Unassembled WGS sequence"/>
</dbReference>
<feature type="signal peptide" evidence="1">
    <location>
        <begin position="1"/>
        <end position="20"/>
    </location>
</feature>
<evidence type="ECO:0000259" key="2">
    <source>
        <dbReference type="PROSITE" id="PS50041"/>
    </source>
</evidence>
<proteinExistence type="predicted"/>
<dbReference type="SUPFAM" id="SSF56436">
    <property type="entry name" value="C-type lectin-like"/>
    <property type="match status" value="1"/>
</dbReference>
<dbReference type="InterPro" id="IPR001304">
    <property type="entry name" value="C-type_lectin-like"/>
</dbReference>
<comment type="caution">
    <text evidence="3">The sequence shown here is derived from an EMBL/GenBank/DDBJ whole genome shotgun (WGS) entry which is preliminary data.</text>
</comment>
<protein>
    <recommendedName>
        <fullName evidence="2">C-type lectin domain-containing protein</fullName>
    </recommendedName>
</protein>
<dbReference type="SMART" id="SM00034">
    <property type="entry name" value="CLECT"/>
    <property type="match status" value="1"/>
</dbReference>
<keyword evidence="4" id="KW-1185">Reference proteome</keyword>
<sequence>MSRLVLVWIVASSMIPSCDSELTDGVVWQRGEIVDVTLKAEKAVELTNVQMPAACALHCAATTGCSFFFHSQVNAICRICNQAKCDWPNSVLVSQTASQYTFYRRKLWKSCPVDHTYNSTANTCLRYDITHDAGYWWYNARRRCLLGGGHLVLIRSDQKYEALKAFLNETLTSLQSQGEDITAAAFNRPWLGGRRSTIVTDQWLWDDGSLADHDLVGKWDVQQGEPQGGGAQDKLTLSATQGYLFHNDNSQMYRHFVCEIDVAL</sequence>
<evidence type="ECO:0000256" key="1">
    <source>
        <dbReference type="SAM" id="SignalP"/>
    </source>
</evidence>
<dbReference type="InterPro" id="IPR016187">
    <property type="entry name" value="CTDL_fold"/>
</dbReference>
<name>A0AAN9GCH9_9CAEN</name>
<keyword evidence="1" id="KW-0732">Signal</keyword>
<accession>A0AAN9GCH9</accession>
<feature type="domain" description="C-type lectin" evidence="2">
    <location>
        <begin position="120"/>
        <end position="259"/>
    </location>
</feature>
<dbReference type="InterPro" id="IPR016186">
    <property type="entry name" value="C-type_lectin-like/link_sf"/>
</dbReference>
<feature type="chain" id="PRO_5043011561" description="C-type lectin domain-containing protein" evidence="1">
    <location>
        <begin position="21"/>
        <end position="264"/>
    </location>
</feature>
<dbReference type="EMBL" id="JBAMIC010000008">
    <property type="protein sequence ID" value="KAK7103202.1"/>
    <property type="molecule type" value="Genomic_DNA"/>
</dbReference>
<dbReference type="Gene3D" id="3.10.100.10">
    <property type="entry name" value="Mannose-Binding Protein A, subunit A"/>
    <property type="match status" value="1"/>
</dbReference>
<gene>
    <name evidence="3" type="ORF">V1264_018155</name>
</gene>
<organism evidence="3 4">
    <name type="scientific">Littorina saxatilis</name>
    <dbReference type="NCBI Taxonomy" id="31220"/>
    <lineage>
        <taxon>Eukaryota</taxon>
        <taxon>Metazoa</taxon>
        <taxon>Spiralia</taxon>
        <taxon>Lophotrochozoa</taxon>
        <taxon>Mollusca</taxon>
        <taxon>Gastropoda</taxon>
        <taxon>Caenogastropoda</taxon>
        <taxon>Littorinimorpha</taxon>
        <taxon>Littorinoidea</taxon>
        <taxon>Littorinidae</taxon>
        <taxon>Littorina</taxon>
    </lineage>
</organism>
<reference evidence="3 4" key="1">
    <citation type="submission" date="2024-02" db="EMBL/GenBank/DDBJ databases">
        <title>Chromosome-scale genome assembly of the rough periwinkle Littorina saxatilis.</title>
        <authorList>
            <person name="De Jode A."/>
            <person name="Faria R."/>
            <person name="Formenti G."/>
            <person name="Sims Y."/>
            <person name="Smith T.P."/>
            <person name="Tracey A."/>
            <person name="Wood J.M.D."/>
            <person name="Zagrodzka Z.B."/>
            <person name="Johannesson K."/>
            <person name="Butlin R.K."/>
            <person name="Leder E.H."/>
        </authorList>
    </citation>
    <scope>NUCLEOTIDE SEQUENCE [LARGE SCALE GENOMIC DNA]</scope>
    <source>
        <strain evidence="3">Snail1</strain>
        <tissue evidence="3">Muscle</tissue>
    </source>
</reference>